<accession>A0ABV8LDQ7</accession>
<keyword evidence="2" id="KW-1185">Reference proteome</keyword>
<organism evidence="1 2">
    <name type="scientific">Hamadaea flava</name>
    <dbReference type="NCBI Taxonomy" id="1742688"/>
    <lineage>
        <taxon>Bacteria</taxon>
        <taxon>Bacillati</taxon>
        <taxon>Actinomycetota</taxon>
        <taxon>Actinomycetes</taxon>
        <taxon>Micromonosporales</taxon>
        <taxon>Micromonosporaceae</taxon>
        <taxon>Hamadaea</taxon>
    </lineage>
</organism>
<dbReference type="SUPFAM" id="SSF140453">
    <property type="entry name" value="EsxAB dimer-like"/>
    <property type="match status" value="1"/>
</dbReference>
<dbReference type="Proteomes" id="UP001595816">
    <property type="component" value="Unassembled WGS sequence"/>
</dbReference>
<name>A0ABV8LDQ7_9ACTN</name>
<comment type="caution">
    <text evidence="1">The sequence shown here is derived from an EMBL/GenBank/DDBJ whole genome shotgun (WGS) entry which is preliminary data.</text>
</comment>
<evidence type="ECO:0000313" key="2">
    <source>
        <dbReference type="Proteomes" id="UP001595816"/>
    </source>
</evidence>
<sequence>MGDFDDLTQPSSLLVPPPDKDDVLAFGGQPFADPGSLLDWLSPTHIVNQFVEQVTGYDVIGNAMMTFGGDWEFVWRAAGAFDTLGNTLAAIAQNIGSGNFTLDHHWGGNAADGAFAYFYALGVAAQDQHIPLQDMAKQYRIAAESTWRLGNVLNGVLEDIVDAAMVALVAASAGTAAIETGVGFVAGWAVAAYEAMKITRLVGEAKKIIDIAIDVMNGILGVIGTLKVHLSNFAKHPLPLSSYSSPATA</sequence>
<gene>
    <name evidence="1" type="ORF">ACFOZ4_00065</name>
</gene>
<dbReference type="InterPro" id="IPR036689">
    <property type="entry name" value="ESAT-6-like_sf"/>
</dbReference>
<dbReference type="EMBL" id="JBHSAY010000001">
    <property type="protein sequence ID" value="MFC4129007.1"/>
    <property type="molecule type" value="Genomic_DNA"/>
</dbReference>
<proteinExistence type="predicted"/>
<dbReference type="RefSeq" id="WP_253754001.1">
    <property type="nucleotide sequence ID" value="NZ_JAMZDZ010000001.1"/>
</dbReference>
<evidence type="ECO:0000313" key="1">
    <source>
        <dbReference type="EMBL" id="MFC4129007.1"/>
    </source>
</evidence>
<protein>
    <submittedName>
        <fullName evidence="1">Uncharacterized protein</fullName>
    </submittedName>
</protein>
<reference evidence="2" key="1">
    <citation type="journal article" date="2019" name="Int. J. Syst. Evol. Microbiol.">
        <title>The Global Catalogue of Microorganisms (GCM) 10K type strain sequencing project: providing services to taxonomists for standard genome sequencing and annotation.</title>
        <authorList>
            <consortium name="The Broad Institute Genomics Platform"/>
            <consortium name="The Broad Institute Genome Sequencing Center for Infectious Disease"/>
            <person name="Wu L."/>
            <person name="Ma J."/>
        </authorList>
    </citation>
    <scope>NUCLEOTIDE SEQUENCE [LARGE SCALE GENOMIC DNA]</scope>
    <source>
        <strain evidence="2">CGMCC 4.7289</strain>
    </source>
</reference>